<protein>
    <recommendedName>
        <fullName evidence="2">Integrase catalytic domain-containing protein</fullName>
    </recommendedName>
</protein>
<feature type="domain" description="Integrase catalytic" evidence="2">
    <location>
        <begin position="247"/>
        <end position="456"/>
    </location>
</feature>
<dbReference type="Pfam" id="PF09299">
    <property type="entry name" value="Mu-transpos_C"/>
    <property type="match status" value="1"/>
</dbReference>
<dbReference type="Pfam" id="PF09039">
    <property type="entry name" value="HTH_Tnp_Mu_2"/>
    <property type="match status" value="1"/>
</dbReference>
<dbReference type="InterPro" id="IPR036397">
    <property type="entry name" value="RNaseH_sf"/>
</dbReference>
<organism evidence="3 4">
    <name type="scientific">Amedibacterium intestinale</name>
    <dbReference type="NCBI Taxonomy" id="2583452"/>
    <lineage>
        <taxon>Bacteria</taxon>
        <taxon>Bacillati</taxon>
        <taxon>Bacillota</taxon>
        <taxon>Erysipelotrichia</taxon>
        <taxon>Erysipelotrichales</taxon>
        <taxon>Erysipelotrichaceae</taxon>
        <taxon>Amedibacterium</taxon>
    </lineage>
</organism>
<dbReference type="InterPro" id="IPR015126">
    <property type="entry name" value="Mu_I-gamma"/>
</dbReference>
<evidence type="ECO:0000313" key="4">
    <source>
        <dbReference type="Proteomes" id="UP000464754"/>
    </source>
</evidence>
<dbReference type="GO" id="GO:0003676">
    <property type="term" value="F:nucleic acid binding"/>
    <property type="evidence" value="ECO:0007669"/>
    <property type="project" value="InterPro"/>
</dbReference>
<feature type="coiled-coil region" evidence="1">
    <location>
        <begin position="581"/>
        <end position="619"/>
    </location>
</feature>
<dbReference type="AlphaFoldDB" id="A0A6N4TJV3"/>
<dbReference type="InterPro" id="IPR012337">
    <property type="entry name" value="RNaseH-like_sf"/>
</dbReference>
<dbReference type="InterPro" id="IPR009004">
    <property type="entry name" value="Transposase_Mu_C"/>
</dbReference>
<evidence type="ECO:0000313" key="3">
    <source>
        <dbReference type="EMBL" id="BBK22754.1"/>
    </source>
</evidence>
<dbReference type="KEGG" id="aarg:Aargi30884_16570"/>
<reference evidence="4" key="1">
    <citation type="submission" date="2019-05" db="EMBL/GenBank/DDBJ databases">
        <title>Complete genome sequencing of Absiella argi strain JCM 30884.</title>
        <authorList>
            <person name="Sakamoto M."/>
            <person name="Murakami T."/>
            <person name="Mori H."/>
        </authorList>
    </citation>
    <scope>NUCLEOTIDE SEQUENCE [LARGE SCALE GENOMIC DNA]</scope>
    <source>
        <strain evidence="4">JCM 30884</strain>
    </source>
</reference>
<dbReference type="Proteomes" id="UP000464754">
    <property type="component" value="Chromosome"/>
</dbReference>
<dbReference type="EMBL" id="AP019695">
    <property type="protein sequence ID" value="BBK22754.1"/>
    <property type="molecule type" value="Genomic_DNA"/>
</dbReference>
<dbReference type="Gene3D" id="3.30.420.10">
    <property type="entry name" value="Ribonuclease H-like superfamily/Ribonuclease H"/>
    <property type="match status" value="1"/>
</dbReference>
<name>A0A6N4TJV3_9FIRM</name>
<dbReference type="SUPFAM" id="SSF53098">
    <property type="entry name" value="Ribonuclease H-like"/>
    <property type="match status" value="1"/>
</dbReference>
<dbReference type="PROSITE" id="PS50994">
    <property type="entry name" value="INTEGRASE"/>
    <property type="match status" value="1"/>
</dbReference>
<proteinExistence type="predicted"/>
<dbReference type="RefSeq" id="WP_163052025.1">
    <property type="nucleotide sequence ID" value="NZ_AP019695.1"/>
</dbReference>
<keyword evidence="4" id="KW-1185">Reference proteome</keyword>
<dbReference type="Gene3D" id="2.30.30.130">
    <property type="entry name" value="Transposase, Mu, C-terminal"/>
    <property type="match status" value="1"/>
</dbReference>
<gene>
    <name evidence="3" type="ORF">Aargi30884_16570</name>
</gene>
<keyword evidence="1" id="KW-0175">Coiled coil</keyword>
<evidence type="ECO:0000259" key="2">
    <source>
        <dbReference type="PROSITE" id="PS50994"/>
    </source>
</evidence>
<dbReference type="InterPro" id="IPR001584">
    <property type="entry name" value="Integrase_cat-core"/>
</dbReference>
<evidence type="ECO:0000256" key="1">
    <source>
        <dbReference type="SAM" id="Coils"/>
    </source>
</evidence>
<dbReference type="Gene3D" id="1.10.10.60">
    <property type="entry name" value="Homeodomain-like"/>
    <property type="match status" value="1"/>
</dbReference>
<sequence length="642" mass="74590">METLTVVEYAEIRNCTVRNIRKLISNGKIKAIETLNDKNKKMFLIPFDQLEESEKIKIYEKRGIFQTNKTVEYVSQLEEMTAEEREECAFWERTLKDWQLVRNNPAVKSKVKADELFVTKMKLEHPEINISTDILYRKYKYLKNGNLKGLIDRRGKAKKGITKIDDWVWQVFLSFYLDQAKHPIRKCYKYTMLYTQQEKPELADDIPAYCTFTRHVKQDIADSIKVLGRDGEKAFDDRCAPYIKRTYDTMESNDYWIGDNHTIDVIVGDGEKTFRLYLTAFMDARSGIITSIYLTDAPSSQASIYSLRRGIKKYGIPKNLYLDNGREFLTFDFGGLGHRKKKTSEDKFAPPPILERLGINMVNALVRNAKAKVIERRFLDFKNSISRLFSTYTGGNVVEKPEILKIELKKDNIPDKQTFIKEIEEMIEYYLNFEPYGGAIAEERGMRKIDVYQKNLHTKITATDEQLNLMMMRSTRPQKVTRRGVHLDINGARIDYFNNELVMQMLNKQVYFRYDPDDLSSVRIYDLEDRFIMEVMADNTAVLEYGASKEDVKAAMAKTRSLKKATKEAIKGSIISNIDRNTALELVLKEVEENKKAVIDEANIELVALKNEEQALLYQMPVVDLEKMNKNAIKRKGGNEYA</sequence>
<dbReference type="GO" id="GO:0015074">
    <property type="term" value="P:DNA integration"/>
    <property type="evidence" value="ECO:0007669"/>
    <property type="project" value="InterPro"/>
</dbReference>
<dbReference type="InterPro" id="IPR015378">
    <property type="entry name" value="Transposase-like_Mu_C"/>
</dbReference>
<dbReference type="SUPFAM" id="SSF50610">
    <property type="entry name" value="mu transposase, C-terminal domain"/>
    <property type="match status" value="1"/>
</dbReference>
<accession>A0A6N4TJV3</accession>